<proteinExistence type="predicted"/>
<dbReference type="RefSeq" id="WP_290195684.1">
    <property type="nucleotide sequence ID" value="NZ_CP047654.1"/>
</dbReference>
<organism evidence="2 3">
    <name type="scientific">Corynebacterium guangdongense</name>
    <dbReference type="NCBI Taxonomy" id="1783348"/>
    <lineage>
        <taxon>Bacteria</taxon>
        <taxon>Bacillati</taxon>
        <taxon>Actinomycetota</taxon>
        <taxon>Actinomycetes</taxon>
        <taxon>Mycobacteriales</taxon>
        <taxon>Corynebacteriaceae</taxon>
        <taxon>Corynebacterium</taxon>
    </lineage>
</organism>
<protein>
    <submittedName>
        <fullName evidence="2">Uncharacterized protein</fullName>
    </submittedName>
</protein>
<keyword evidence="3" id="KW-1185">Reference proteome</keyword>
<name>A0ABU2A0P7_9CORY</name>
<dbReference type="EMBL" id="JAVDXZ010000001">
    <property type="protein sequence ID" value="MDR7330208.1"/>
    <property type="molecule type" value="Genomic_DNA"/>
</dbReference>
<evidence type="ECO:0000256" key="1">
    <source>
        <dbReference type="SAM" id="MobiDB-lite"/>
    </source>
</evidence>
<accession>A0ABU2A0P7</accession>
<evidence type="ECO:0000313" key="3">
    <source>
        <dbReference type="Proteomes" id="UP001180840"/>
    </source>
</evidence>
<feature type="region of interest" description="Disordered" evidence="1">
    <location>
        <begin position="63"/>
        <end position="83"/>
    </location>
</feature>
<gene>
    <name evidence="2" type="ORF">J2S39_001884</name>
</gene>
<dbReference type="Proteomes" id="UP001180840">
    <property type="component" value="Unassembled WGS sequence"/>
</dbReference>
<reference evidence="2" key="1">
    <citation type="submission" date="2023-07" db="EMBL/GenBank/DDBJ databases">
        <title>Sequencing the genomes of 1000 actinobacteria strains.</title>
        <authorList>
            <person name="Klenk H.-P."/>
        </authorList>
    </citation>
    <scope>NUCLEOTIDE SEQUENCE</scope>
    <source>
        <strain evidence="2">DSM 107476</strain>
    </source>
</reference>
<comment type="caution">
    <text evidence="2">The sequence shown here is derived from an EMBL/GenBank/DDBJ whole genome shotgun (WGS) entry which is preliminary data.</text>
</comment>
<sequence length="83" mass="9742">MFDVRAVRNWIESTDPAEVDRMLWTLRMYAHENCDGFSDLSAALTKQTKAQRERELREATELGKQMNRRNRIRRTAEDIAEAA</sequence>
<evidence type="ECO:0000313" key="2">
    <source>
        <dbReference type="EMBL" id="MDR7330208.1"/>
    </source>
</evidence>